<evidence type="ECO:0000259" key="6">
    <source>
        <dbReference type="Pfam" id="PF03358"/>
    </source>
</evidence>
<dbReference type="GO" id="GO:0016491">
    <property type="term" value="F:oxidoreductase activity"/>
    <property type="evidence" value="ECO:0007669"/>
    <property type="project" value="InterPro"/>
</dbReference>
<comment type="cofactor">
    <cofactor evidence="1">
        <name>FMN</name>
        <dbReference type="ChEBI" id="CHEBI:58210"/>
    </cofactor>
</comment>
<proteinExistence type="inferred from homology"/>
<gene>
    <name evidence="7" type="ORF">SAMN04488587_2052</name>
</gene>
<organism evidence="7 8">
    <name type="scientific">Methanococcoides vulcani</name>
    <dbReference type="NCBI Taxonomy" id="1353158"/>
    <lineage>
        <taxon>Archaea</taxon>
        <taxon>Methanobacteriati</taxon>
        <taxon>Methanobacteriota</taxon>
        <taxon>Stenosarchaea group</taxon>
        <taxon>Methanomicrobia</taxon>
        <taxon>Methanosarcinales</taxon>
        <taxon>Methanosarcinaceae</taxon>
        <taxon>Methanococcoides</taxon>
    </lineage>
</organism>
<dbReference type="InterPro" id="IPR005025">
    <property type="entry name" value="FMN_Rdtase-like_dom"/>
</dbReference>
<protein>
    <submittedName>
        <fullName evidence="7">Multimeric flavodoxin WrbA</fullName>
    </submittedName>
</protein>
<dbReference type="InterPro" id="IPR029039">
    <property type="entry name" value="Flavoprotein-like_sf"/>
</dbReference>
<dbReference type="Proteomes" id="UP000243338">
    <property type="component" value="Unassembled WGS sequence"/>
</dbReference>
<evidence type="ECO:0000313" key="7">
    <source>
        <dbReference type="EMBL" id="SET04350.1"/>
    </source>
</evidence>
<comment type="cofactor">
    <cofactor evidence="2">
        <name>[4Fe-4S] cluster</name>
        <dbReference type="ChEBI" id="CHEBI:49883"/>
    </cofactor>
</comment>
<keyword evidence="3" id="KW-0285">Flavoprotein</keyword>
<feature type="domain" description="NADPH-dependent FMN reductase-like" evidence="6">
    <location>
        <begin position="8"/>
        <end position="163"/>
    </location>
</feature>
<dbReference type="AlphaFoldDB" id="A0A1I0BCX8"/>
<accession>A0A1I0BCX8</accession>
<evidence type="ECO:0000256" key="5">
    <source>
        <dbReference type="ARBA" id="ARBA00038292"/>
    </source>
</evidence>
<name>A0A1I0BCX8_9EURY</name>
<evidence type="ECO:0000256" key="4">
    <source>
        <dbReference type="ARBA" id="ARBA00022643"/>
    </source>
</evidence>
<evidence type="ECO:0000313" key="8">
    <source>
        <dbReference type="Proteomes" id="UP000243338"/>
    </source>
</evidence>
<dbReference type="PANTHER" id="PTHR43278:SF3">
    <property type="entry name" value="IRON-SULFUR FLAVOPROTEIN MJ0731"/>
    <property type="match status" value="1"/>
</dbReference>
<sequence length="211" mass="23255">MNIPGNVIKLLGISGSPRKKATDHMVRAALEFAEEKYDVETEYFSAKGKDLKFCIHCDHCIRTKQGCIHKDDMLELYDKMQWADAWIIGTPVYQGTLSGQTKVMMDRCRAVVARDPKVFMNKVGAGMADGGDRIGGQEPALQTIHNFYIINEMLPVSGGSFGSNLGGTFWSQDKGAEGVDADEEGLRSMRKTVRKLIQTAQMVKNASMGGK</sequence>
<dbReference type="Pfam" id="PF03358">
    <property type="entry name" value="FMN_red"/>
    <property type="match status" value="1"/>
</dbReference>
<dbReference type="PANTHER" id="PTHR43278">
    <property type="entry name" value="NAD(P)H-DEPENDENT FMN-CONTAINING OXIDOREDUCTASE YWQN-RELATED"/>
    <property type="match status" value="1"/>
</dbReference>
<reference evidence="8" key="1">
    <citation type="submission" date="2016-10" db="EMBL/GenBank/DDBJ databases">
        <authorList>
            <person name="Varghese N."/>
            <person name="Submissions S."/>
        </authorList>
    </citation>
    <scope>NUCLEOTIDE SEQUENCE [LARGE SCALE GENOMIC DNA]</scope>
    <source>
        <strain evidence="8">SLH 33</strain>
    </source>
</reference>
<evidence type="ECO:0000256" key="1">
    <source>
        <dbReference type="ARBA" id="ARBA00001917"/>
    </source>
</evidence>
<keyword evidence="4" id="KW-0288">FMN</keyword>
<comment type="similarity">
    <text evidence="5">Belongs to the SsuE family. Isf subfamily.</text>
</comment>
<dbReference type="STRING" id="1353158.SAMN04488587_2052"/>
<dbReference type="SUPFAM" id="SSF52218">
    <property type="entry name" value="Flavoproteins"/>
    <property type="match status" value="1"/>
</dbReference>
<dbReference type="EMBL" id="FOHQ01000007">
    <property type="protein sequence ID" value="SET04350.1"/>
    <property type="molecule type" value="Genomic_DNA"/>
</dbReference>
<keyword evidence="8" id="KW-1185">Reference proteome</keyword>
<dbReference type="InterPro" id="IPR051796">
    <property type="entry name" value="ISF_SsuE-like"/>
</dbReference>
<evidence type="ECO:0000256" key="2">
    <source>
        <dbReference type="ARBA" id="ARBA00001966"/>
    </source>
</evidence>
<evidence type="ECO:0000256" key="3">
    <source>
        <dbReference type="ARBA" id="ARBA00022630"/>
    </source>
</evidence>
<dbReference type="Gene3D" id="3.40.50.360">
    <property type="match status" value="1"/>
</dbReference>